<dbReference type="EMBL" id="LAZR01017428">
    <property type="protein sequence ID" value="KKM00465.1"/>
    <property type="molecule type" value="Genomic_DNA"/>
</dbReference>
<evidence type="ECO:0000313" key="1">
    <source>
        <dbReference type="EMBL" id="KKM00465.1"/>
    </source>
</evidence>
<accession>A0A0F9GNM1</accession>
<dbReference type="AlphaFoldDB" id="A0A0F9GNM1"/>
<proteinExistence type="predicted"/>
<comment type="caution">
    <text evidence="1">The sequence shown here is derived from an EMBL/GenBank/DDBJ whole genome shotgun (WGS) entry which is preliminary data.</text>
</comment>
<protein>
    <submittedName>
        <fullName evidence="1">Uncharacterized protein</fullName>
    </submittedName>
</protein>
<name>A0A0F9GNM1_9ZZZZ</name>
<sequence>MTEDFACKIEMFSNIKAKLEVAELVLKTLKINYEIVPPKTHTSNLLKIINKKPLVNNILTSLNNVYSINADHIKKDLEVRRYWRKQFQKFQDFQ</sequence>
<organism evidence="1">
    <name type="scientific">marine sediment metagenome</name>
    <dbReference type="NCBI Taxonomy" id="412755"/>
    <lineage>
        <taxon>unclassified sequences</taxon>
        <taxon>metagenomes</taxon>
        <taxon>ecological metagenomes</taxon>
    </lineage>
</organism>
<reference evidence="1" key="1">
    <citation type="journal article" date="2015" name="Nature">
        <title>Complex archaea that bridge the gap between prokaryotes and eukaryotes.</title>
        <authorList>
            <person name="Spang A."/>
            <person name="Saw J.H."/>
            <person name="Jorgensen S.L."/>
            <person name="Zaremba-Niedzwiedzka K."/>
            <person name="Martijn J."/>
            <person name="Lind A.E."/>
            <person name="van Eijk R."/>
            <person name="Schleper C."/>
            <person name="Guy L."/>
            <person name="Ettema T.J."/>
        </authorList>
    </citation>
    <scope>NUCLEOTIDE SEQUENCE</scope>
</reference>
<gene>
    <name evidence="1" type="ORF">LCGC14_1804240</name>
</gene>